<gene>
    <name evidence="2" type="ORF">EGYM00163_LOCUS29547</name>
</gene>
<dbReference type="InterPro" id="IPR027417">
    <property type="entry name" value="P-loop_NTPase"/>
</dbReference>
<organism evidence="2">
    <name type="scientific">Eutreptiella gymnastica</name>
    <dbReference type="NCBI Taxonomy" id="73025"/>
    <lineage>
        <taxon>Eukaryota</taxon>
        <taxon>Discoba</taxon>
        <taxon>Euglenozoa</taxon>
        <taxon>Euglenida</taxon>
        <taxon>Spirocuta</taxon>
        <taxon>Euglenophyceae</taxon>
        <taxon>Eutreptiales</taxon>
        <taxon>Eutreptiaceae</taxon>
        <taxon>Eutreptiella</taxon>
    </lineage>
</organism>
<dbReference type="GO" id="GO:0005524">
    <property type="term" value="F:ATP binding"/>
    <property type="evidence" value="ECO:0007669"/>
    <property type="project" value="InterPro"/>
</dbReference>
<name>A0A7S4LBG9_9EUGL</name>
<dbReference type="GO" id="GO:0016887">
    <property type="term" value="F:ATP hydrolysis activity"/>
    <property type="evidence" value="ECO:0007669"/>
    <property type="project" value="InterPro"/>
</dbReference>
<accession>A0A7S4LBG9</accession>
<dbReference type="EMBL" id="HBJA01084827">
    <property type="protein sequence ID" value="CAE0818379.1"/>
    <property type="molecule type" value="Transcribed_RNA"/>
</dbReference>
<proteinExistence type="predicted"/>
<evidence type="ECO:0000313" key="2">
    <source>
        <dbReference type="EMBL" id="CAE0818379.1"/>
    </source>
</evidence>
<protein>
    <recommendedName>
        <fullName evidence="1">ATPase AAA-type core domain-containing protein</fullName>
    </recommendedName>
</protein>
<dbReference type="Pfam" id="PF00004">
    <property type="entry name" value="AAA"/>
    <property type="match status" value="1"/>
</dbReference>
<feature type="domain" description="ATPase AAA-type core" evidence="1">
    <location>
        <begin position="5"/>
        <end position="99"/>
    </location>
</feature>
<evidence type="ECO:0000259" key="1">
    <source>
        <dbReference type="Pfam" id="PF00004"/>
    </source>
</evidence>
<reference evidence="2" key="1">
    <citation type="submission" date="2021-01" db="EMBL/GenBank/DDBJ databases">
        <authorList>
            <person name="Corre E."/>
            <person name="Pelletier E."/>
            <person name="Niang G."/>
            <person name="Scheremetjew M."/>
            <person name="Finn R."/>
            <person name="Kale V."/>
            <person name="Holt S."/>
            <person name="Cochrane G."/>
            <person name="Meng A."/>
            <person name="Brown T."/>
            <person name="Cohen L."/>
        </authorList>
    </citation>
    <scope>NUCLEOTIDE SEQUENCE</scope>
    <source>
        <strain evidence="2">CCMP1594</strain>
    </source>
</reference>
<dbReference type="Gene3D" id="3.40.50.300">
    <property type="entry name" value="P-loop containing nucleotide triphosphate hydrolases"/>
    <property type="match status" value="1"/>
</dbReference>
<dbReference type="AlphaFoldDB" id="A0A7S4LBG9"/>
<dbReference type="InterPro" id="IPR003959">
    <property type="entry name" value="ATPase_AAA_core"/>
</dbReference>
<dbReference type="SUPFAM" id="SSF52540">
    <property type="entry name" value="P-loop containing nucleoside triphosphate hydrolases"/>
    <property type="match status" value="1"/>
</dbReference>
<sequence>MKASAEYLVTRAGFDVKEVSLGSIGSEYHSKSETNLRSALKSTPTVLLFDEGDVLLRKREGSSDWAKAGVALCSECLQAVQTDVECASDTNLILCTTNLGEELSVCNAPLPLPLLKVFIRSPNTQI</sequence>